<evidence type="ECO:0000313" key="2">
    <source>
        <dbReference type="EMBL" id="MBC3863841.1"/>
    </source>
</evidence>
<feature type="transmembrane region" description="Helical" evidence="1">
    <location>
        <begin position="28"/>
        <end position="50"/>
    </location>
</feature>
<dbReference type="Gene3D" id="1.25.40.10">
    <property type="entry name" value="Tetratricopeptide repeat domain"/>
    <property type="match status" value="1"/>
</dbReference>
<keyword evidence="1" id="KW-0812">Transmembrane</keyword>
<sequence>MYFFGIGIHVFIAVFFAIHVIRSGQNMYWLAILFMFPLLGSLVYGIAIYLPSTRIQHGAKKVMSAAGKILDPNRELREAHAAFDYTPTAQNQMRLAAALLAADQAEDAAKNYETCLQGPFASDPAIRLGAARANFACQRYEACISHLRILKESAPNNAPEVVSVLMAKALAGAGHTDEARTEFEFALQKFGNFDTRAEYAIWAISRGDKETALKLKTDLDQTISRWNRHNRELNATMLARLTRAFP</sequence>
<keyword evidence="1" id="KW-0472">Membrane</keyword>
<dbReference type="InterPro" id="IPR014562">
    <property type="entry name" value="UCP030959_TPR_rpt-cont"/>
</dbReference>
<keyword evidence="3" id="KW-1185">Reference proteome</keyword>
<gene>
    <name evidence="2" type="ORF">H8K32_17175</name>
</gene>
<dbReference type="SUPFAM" id="SSF48452">
    <property type="entry name" value="TPR-like"/>
    <property type="match status" value="1"/>
</dbReference>
<accession>A0A923HQH2</accession>
<proteinExistence type="predicted"/>
<comment type="caution">
    <text evidence="2">The sequence shown here is derived from an EMBL/GenBank/DDBJ whole genome shotgun (WGS) entry which is preliminary data.</text>
</comment>
<evidence type="ECO:0000256" key="1">
    <source>
        <dbReference type="SAM" id="Phobius"/>
    </source>
</evidence>
<dbReference type="AlphaFoldDB" id="A0A923HQH2"/>
<keyword evidence="1" id="KW-1133">Transmembrane helix</keyword>
<name>A0A923HQH2_9BURK</name>
<evidence type="ECO:0008006" key="4">
    <source>
        <dbReference type="Google" id="ProtNLM"/>
    </source>
</evidence>
<dbReference type="InterPro" id="IPR011990">
    <property type="entry name" value="TPR-like_helical_dom_sf"/>
</dbReference>
<dbReference type="PIRSF" id="PIRSF030959">
    <property type="entry name" value="UCP030959"/>
    <property type="match status" value="1"/>
</dbReference>
<protein>
    <recommendedName>
        <fullName evidence="4">Tetratricopeptide repeat protein</fullName>
    </recommendedName>
</protein>
<dbReference type="EMBL" id="JACOFV010000018">
    <property type="protein sequence ID" value="MBC3863841.1"/>
    <property type="molecule type" value="Genomic_DNA"/>
</dbReference>
<organism evidence="2 3">
    <name type="scientific">Undibacterium jejuense</name>
    <dbReference type="NCBI Taxonomy" id="1344949"/>
    <lineage>
        <taxon>Bacteria</taxon>
        <taxon>Pseudomonadati</taxon>
        <taxon>Pseudomonadota</taxon>
        <taxon>Betaproteobacteria</taxon>
        <taxon>Burkholderiales</taxon>
        <taxon>Oxalobacteraceae</taxon>
        <taxon>Undibacterium</taxon>
    </lineage>
</organism>
<dbReference type="RefSeq" id="WP_186913790.1">
    <property type="nucleotide sequence ID" value="NZ_JACOFV010000018.1"/>
</dbReference>
<reference evidence="2" key="1">
    <citation type="submission" date="2020-08" db="EMBL/GenBank/DDBJ databases">
        <title>Novel species isolated from subtropical streams in China.</title>
        <authorList>
            <person name="Lu H."/>
        </authorList>
    </citation>
    <scope>NUCLEOTIDE SEQUENCE</scope>
    <source>
        <strain evidence="2">KACC 12607</strain>
    </source>
</reference>
<evidence type="ECO:0000313" key="3">
    <source>
        <dbReference type="Proteomes" id="UP000634011"/>
    </source>
</evidence>
<feature type="transmembrane region" description="Helical" evidence="1">
    <location>
        <begin position="6"/>
        <end position="21"/>
    </location>
</feature>
<dbReference type="Proteomes" id="UP000634011">
    <property type="component" value="Unassembled WGS sequence"/>
</dbReference>